<dbReference type="InterPro" id="IPR016181">
    <property type="entry name" value="Acyl_CoA_acyltransferase"/>
</dbReference>
<sequence length="172" mass="20530">MHKQKLQNTIISTKRLFLKRFSIEDALPFYTMNLDKEVMQFTGDTPFESTEEAKAFIENYDHYKKYEYGRWSVFLKDSEEYIGFCGLKFSEEKNEVDIGFRFMKKHWNKGYATESALGCFEYAKEHGIKKVVARAHQDNTASVNVIQKLGMTFSHFFEEHKEKWIQYEIHFD</sequence>
<name>A0A7X9RVI1_9BACT</name>
<evidence type="ECO:0000313" key="3">
    <source>
        <dbReference type="Proteomes" id="UP000576082"/>
    </source>
</evidence>
<dbReference type="InterPro" id="IPR000182">
    <property type="entry name" value="GNAT_dom"/>
</dbReference>
<dbReference type="EMBL" id="JABANE010000042">
    <property type="protein sequence ID" value="NME69484.1"/>
    <property type="molecule type" value="Genomic_DNA"/>
</dbReference>
<comment type="caution">
    <text evidence="2">The sequence shown here is derived from an EMBL/GenBank/DDBJ whole genome shotgun (WGS) entry which is preliminary data.</text>
</comment>
<reference evidence="2 3" key="1">
    <citation type="submission" date="2020-04" db="EMBL/GenBank/DDBJ databases">
        <title>Flammeovirga sp. SR4, a novel species isolated from seawater.</title>
        <authorList>
            <person name="Wang X."/>
        </authorList>
    </citation>
    <scope>NUCLEOTIDE SEQUENCE [LARGE SCALE GENOMIC DNA]</scope>
    <source>
        <strain evidence="2 3">ATCC 23126</strain>
    </source>
</reference>
<dbReference type="Gene3D" id="3.40.630.30">
    <property type="match status" value="1"/>
</dbReference>
<dbReference type="InterPro" id="IPR051531">
    <property type="entry name" value="N-acetyltransferase"/>
</dbReference>
<dbReference type="SUPFAM" id="SSF55729">
    <property type="entry name" value="Acyl-CoA N-acyltransferases (Nat)"/>
    <property type="match status" value="1"/>
</dbReference>
<dbReference type="Proteomes" id="UP000576082">
    <property type="component" value="Unassembled WGS sequence"/>
</dbReference>
<proteinExistence type="predicted"/>
<gene>
    <name evidence="2" type="ORF">HHU12_16020</name>
</gene>
<feature type="domain" description="N-acetyltransferase" evidence="1">
    <location>
        <begin position="24"/>
        <end position="172"/>
    </location>
</feature>
<organism evidence="2 3">
    <name type="scientific">Flammeovirga aprica JL-4</name>
    <dbReference type="NCBI Taxonomy" id="694437"/>
    <lineage>
        <taxon>Bacteria</taxon>
        <taxon>Pseudomonadati</taxon>
        <taxon>Bacteroidota</taxon>
        <taxon>Cytophagia</taxon>
        <taxon>Cytophagales</taxon>
        <taxon>Flammeovirgaceae</taxon>
        <taxon>Flammeovirga</taxon>
    </lineage>
</organism>
<dbReference type="PANTHER" id="PTHR43792:SF1">
    <property type="entry name" value="N-ACETYLTRANSFERASE DOMAIN-CONTAINING PROTEIN"/>
    <property type="match status" value="1"/>
</dbReference>
<dbReference type="AlphaFoldDB" id="A0A7X9RVI1"/>
<evidence type="ECO:0000259" key="1">
    <source>
        <dbReference type="PROSITE" id="PS51186"/>
    </source>
</evidence>
<protein>
    <submittedName>
        <fullName evidence="2">GNAT family N-acetyltransferase</fullName>
    </submittedName>
</protein>
<dbReference type="RefSeq" id="WP_169657759.1">
    <property type="nucleotide sequence ID" value="NZ_JABANE010000042.1"/>
</dbReference>
<keyword evidence="3" id="KW-1185">Reference proteome</keyword>
<keyword evidence="2" id="KW-0808">Transferase</keyword>
<accession>A0A7X9RVI1</accession>
<dbReference type="PROSITE" id="PS51186">
    <property type="entry name" value="GNAT"/>
    <property type="match status" value="1"/>
</dbReference>
<evidence type="ECO:0000313" key="2">
    <source>
        <dbReference type="EMBL" id="NME69484.1"/>
    </source>
</evidence>
<dbReference type="GO" id="GO:0016747">
    <property type="term" value="F:acyltransferase activity, transferring groups other than amino-acyl groups"/>
    <property type="evidence" value="ECO:0007669"/>
    <property type="project" value="InterPro"/>
</dbReference>
<dbReference type="Pfam" id="PF13302">
    <property type="entry name" value="Acetyltransf_3"/>
    <property type="match status" value="1"/>
</dbReference>
<dbReference type="PANTHER" id="PTHR43792">
    <property type="entry name" value="GNAT FAMILY, PUTATIVE (AFU_ORTHOLOGUE AFUA_3G00765)-RELATED-RELATED"/>
    <property type="match status" value="1"/>
</dbReference>